<dbReference type="Gene3D" id="3.30.1330.20">
    <property type="entry name" value="Tubulin/FtsZ, C-terminal domain"/>
    <property type="match status" value="1"/>
</dbReference>
<feature type="binding site" evidence="5">
    <location>
        <begin position="104"/>
        <end position="106"/>
    </location>
    <ligand>
        <name>GTP</name>
        <dbReference type="ChEBI" id="CHEBI:37565"/>
    </ligand>
</feature>
<dbReference type="NCBIfam" id="TIGR00065">
    <property type="entry name" value="ftsZ"/>
    <property type="match status" value="1"/>
</dbReference>
<feature type="binding site" evidence="5">
    <location>
        <position position="183"/>
    </location>
    <ligand>
        <name>GTP</name>
        <dbReference type="ChEBI" id="CHEBI:37565"/>
    </ligand>
</feature>
<feature type="binding site" evidence="5">
    <location>
        <begin position="17"/>
        <end position="21"/>
    </location>
    <ligand>
        <name>GTP</name>
        <dbReference type="ChEBI" id="CHEBI:37565"/>
    </ligand>
</feature>
<evidence type="ECO:0000256" key="7">
    <source>
        <dbReference type="RuleBase" id="RU000631"/>
    </source>
</evidence>
<dbReference type="PANTHER" id="PTHR30314">
    <property type="entry name" value="CELL DIVISION PROTEIN FTSZ-RELATED"/>
    <property type="match status" value="1"/>
</dbReference>
<dbReference type="Proteomes" id="UP000269352">
    <property type="component" value="Unassembled WGS sequence"/>
</dbReference>
<evidence type="ECO:0000256" key="5">
    <source>
        <dbReference type="HAMAP-Rule" id="MF_00909"/>
    </source>
</evidence>
<dbReference type="PROSITE" id="PS01135">
    <property type="entry name" value="FTSZ_2"/>
    <property type="match status" value="1"/>
</dbReference>
<dbReference type="SMART" id="SM00864">
    <property type="entry name" value="Tubulin"/>
    <property type="match status" value="1"/>
</dbReference>
<dbReference type="PROSITE" id="PS01134">
    <property type="entry name" value="FTSZ_1"/>
    <property type="match status" value="1"/>
</dbReference>
<dbReference type="GO" id="GO:0005737">
    <property type="term" value="C:cytoplasm"/>
    <property type="evidence" value="ECO:0007669"/>
    <property type="project" value="UniProtKB-SubCell"/>
</dbReference>
<keyword evidence="3 5" id="KW-0342">GTP-binding</keyword>
<reference evidence="11 12" key="1">
    <citation type="journal article" date="2019" name="ISME J.">
        <title>Genome analyses of uncultured TG2/ZB3 bacteria in 'Margulisbacteria' specifically attached to ectosymbiotic spirochetes of protists in the termite gut.</title>
        <authorList>
            <person name="Utami Y.D."/>
            <person name="Kuwahara H."/>
            <person name="Igai K."/>
            <person name="Murakami T."/>
            <person name="Sugaya K."/>
            <person name="Morikawa T."/>
            <person name="Nagura Y."/>
            <person name="Yuki M."/>
            <person name="Deevong P."/>
            <person name="Inoue T."/>
            <person name="Kihara K."/>
            <person name="Lo N."/>
            <person name="Yamada A."/>
            <person name="Ohkuma M."/>
            <person name="Hongoh Y."/>
        </authorList>
    </citation>
    <scope>NUCLEOTIDE SEQUENCE [LARGE SCALE GENOMIC DNA]</scope>
    <source>
        <strain evidence="11">NkOx7-01</strain>
    </source>
</reference>
<dbReference type="FunFam" id="3.40.50.1440:FF:000001">
    <property type="entry name" value="Cell division protein FtsZ"/>
    <property type="match status" value="1"/>
</dbReference>
<evidence type="ECO:0000256" key="4">
    <source>
        <dbReference type="ARBA" id="ARBA00023210"/>
    </source>
</evidence>
<dbReference type="InterPro" id="IPR003008">
    <property type="entry name" value="Tubulin_FtsZ_GTPase"/>
</dbReference>
<feature type="binding site" evidence="5">
    <location>
        <position position="139"/>
    </location>
    <ligand>
        <name>GTP</name>
        <dbReference type="ChEBI" id="CHEBI:37565"/>
    </ligand>
</feature>
<dbReference type="InterPro" id="IPR036525">
    <property type="entry name" value="Tubulin/FtsZ_GTPase_sf"/>
</dbReference>
<comment type="similarity">
    <text evidence="1 5 7">Belongs to the FtsZ family.</text>
</comment>
<dbReference type="CDD" id="cd02201">
    <property type="entry name" value="FtsZ_type1"/>
    <property type="match status" value="1"/>
</dbReference>
<dbReference type="GO" id="GO:0032153">
    <property type="term" value="C:cell division site"/>
    <property type="evidence" value="ECO:0007669"/>
    <property type="project" value="UniProtKB-UniRule"/>
</dbReference>
<proteinExistence type="inferred from homology"/>
<dbReference type="InterPro" id="IPR018316">
    <property type="entry name" value="Tubulin/FtsZ_2-layer-sand-dom"/>
</dbReference>
<dbReference type="InterPro" id="IPR037103">
    <property type="entry name" value="Tubulin/FtsZ-like_C"/>
</dbReference>
<dbReference type="HAMAP" id="MF_00909">
    <property type="entry name" value="FtsZ"/>
    <property type="match status" value="1"/>
</dbReference>
<dbReference type="GO" id="GO:0051258">
    <property type="term" value="P:protein polymerization"/>
    <property type="evidence" value="ECO:0007669"/>
    <property type="project" value="UniProtKB-UniRule"/>
</dbReference>
<comment type="subcellular location">
    <subcellularLocation>
        <location evidence="5">Cytoplasm</location>
    </subcellularLocation>
    <text evidence="5">Assembles at midcell at the inner surface of the cytoplasmic membrane.</text>
</comment>
<evidence type="ECO:0000256" key="8">
    <source>
        <dbReference type="SAM" id="MobiDB-lite"/>
    </source>
</evidence>
<accession>A0A388TCD0</accession>
<evidence type="ECO:0000259" key="10">
    <source>
        <dbReference type="SMART" id="SM00865"/>
    </source>
</evidence>
<feature type="domain" description="Tubulin/FtsZ 2-layer sandwich" evidence="10">
    <location>
        <begin position="203"/>
        <end position="320"/>
    </location>
</feature>
<dbReference type="PRINTS" id="PR00423">
    <property type="entry name" value="CELLDVISFTSZ"/>
</dbReference>
<protein>
    <recommendedName>
        <fullName evidence="5 6">Cell division protein FtsZ</fullName>
    </recommendedName>
</protein>
<keyword evidence="5 7" id="KW-0132">Cell division</keyword>
<gene>
    <name evidence="5 11" type="primary">ftsZ</name>
    <name evidence="11" type="ORF">NO1_1250</name>
</gene>
<dbReference type="EMBL" id="BGZN01000026">
    <property type="protein sequence ID" value="GBR74008.1"/>
    <property type="molecule type" value="Genomic_DNA"/>
</dbReference>
<keyword evidence="4 5" id="KW-0717">Septation</keyword>
<dbReference type="InterPro" id="IPR024757">
    <property type="entry name" value="FtsZ_C"/>
</dbReference>
<comment type="function">
    <text evidence="5 7">Essential cell division protein that forms a contractile ring structure (Z ring) at the future cell division site. The regulation of the ring assembly controls the timing and the location of cell division. One of the functions of the FtsZ ring is to recruit other cell division proteins to the septum to produce a new cell wall between the dividing cells. Binds GTP and shows GTPase activity.</text>
</comment>
<dbReference type="Gene3D" id="3.40.50.1440">
    <property type="entry name" value="Tubulin/FtsZ, GTPase domain"/>
    <property type="match status" value="1"/>
</dbReference>
<dbReference type="InterPro" id="IPR045061">
    <property type="entry name" value="FtsZ/CetZ"/>
</dbReference>
<evidence type="ECO:0000313" key="12">
    <source>
        <dbReference type="Proteomes" id="UP000269352"/>
    </source>
</evidence>
<comment type="subunit">
    <text evidence="5">Homodimer. Polymerizes to form a dynamic ring structure in a strictly GTP-dependent manner. Interacts directly with several other division proteins.</text>
</comment>
<feature type="binding site" evidence="5">
    <location>
        <position position="135"/>
    </location>
    <ligand>
        <name>GTP</name>
        <dbReference type="ChEBI" id="CHEBI:37565"/>
    </ligand>
</feature>
<dbReference type="InterPro" id="IPR008280">
    <property type="entry name" value="Tub_FtsZ_C"/>
</dbReference>
<organism evidence="11 12">
    <name type="scientific">Termititenax aidoneus</name>
    <dbReference type="NCBI Taxonomy" id="2218524"/>
    <lineage>
        <taxon>Bacteria</taxon>
        <taxon>Bacillati</taxon>
        <taxon>Candidatus Margulisiibacteriota</taxon>
        <taxon>Candidatus Termititenacia</taxon>
        <taxon>Candidatus Termititenacales</taxon>
        <taxon>Candidatus Termititenacaceae</taxon>
        <taxon>Candidatus Termititenax</taxon>
    </lineage>
</organism>
<dbReference type="InterPro" id="IPR000158">
    <property type="entry name" value="Cell_div_FtsZ"/>
</dbReference>
<dbReference type="GO" id="GO:0003924">
    <property type="term" value="F:GTPase activity"/>
    <property type="evidence" value="ECO:0007669"/>
    <property type="project" value="UniProtKB-UniRule"/>
</dbReference>
<dbReference type="AlphaFoldDB" id="A0A388TCD0"/>
<evidence type="ECO:0000256" key="3">
    <source>
        <dbReference type="ARBA" id="ARBA00023134"/>
    </source>
</evidence>
<evidence type="ECO:0000259" key="9">
    <source>
        <dbReference type="SMART" id="SM00864"/>
    </source>
</evidence>
<dbReference type="SUPFAM" id="SSF52490">
    <property type="entry name" value="Tubulin nucleotide-binding domain-like"/>
    <property type="match status" value="1"/>
</dbReference>
<name>A0A388TCD0_TERA1</name>
<comment type="caution">
    <text evidence="11">The sequence shown here is derived from an EMBL/GenBank/DDBJ whole genome shotgun (WGS) entry which is preliminary data.</text>
</comment>
<dbReference type="GO" id="GO:0005525">
    <property type="term" value="F:GTP binding"/>
    <property type="evidence" value="ECO:0007669"/>
    <property type="project" value="UniProtKB-UniRule"/>
</dbReference>
<dbReference type="PANTHER" id="PTHR30314:SF3">
    <property type="entry name" value="MITOCHONDRIAL DIVISION PROTEIN FSZA"/>
    <property type="match status" value="1"/>
</dbReference>
<dbReference type="GO" id="GO:0000917">
    <property type="term" value="P:division septum assembly"/>
    <property type="evidence" value="ECO:0007669"/>
    <property type="project" value="UniProtKB-KW"/>
</dbReference>
<evidence type="ECO:0000256" key="6">
    <source>
        <dbReference type="NCBIfam" id="TIGR00065"/>
    </source>
</evidence>
<evidence type="ECO:0000256" key="1">
    <source>
        <dbReference type="ARBA" id="ARBA00009690"/>
    </source>
</evidence>
<dbReference type="SMART" id="SM00865">
    <property type="entry name" value="Tubulin_C"/>
    <property type="match status" value="1"/>
</dbReference>
<dbReference type="InterPro" id="IPR020805">
    <property type="entry name" value="Cell_div_FtsZ_CS"/>
</dbReference>
<dbReference type="SUPFAM" id="SSF55307">
    <property type="entry name" value="Tubulin C-terminal domain-like"/>
    <property type="match status" value="1"/>
</dbReference>
<evidence type="ECO:0000256" key="2">
    <source>
        <dbReference type="ARBA" id="ARBA00022741"/>
    </source>
</evidence>
<feature type="region of interest" description="Disordered" evidence="8">
    <location>
        <begin position="356"/>
        <end position="376"/>
    </location>
</feature>
<keyword evidence="2 5" id="KW-0547">Nucleotide-binding</keyword>
<keyword evidence="5 7" id="KW-0131">Cell cycle</keyword>
<dbReference type="Pfam" id="PF12327">
    <property type="entry name" value="FtsZ_C"/>
    <property type="match status" value="1"/>
</dbReference>
<keyword evidence="5" id="KW-0963">Cytoplasm</keyword>
<dbReference type="GO" id="GO:0043093">
    <property type="term" value="P:FtsZ-dependent cytokinesis"/>
    <property type="evidence" value="ECO:0007669"/>
    <property type="project" value="UniProtKB-UniRule"/>
</dbReference>
<evidence type="ECO:0000313" key="11">
    <source>
        <dbReference type="EMBL" id="GBR74008.1"/>
    </source>
</evidence>
<sequence length="376" mass="38901">MVDLRRSAVIKVVGIGGGGVNAVNTMVAAGLDGVQFVAVNTDLQSLDASTAEIHVQIGGKLTKGLGAGADPAKGKDAAEESKDDIALALDGADMVFIAAGMGGGTGTGASPVVAELAKAKGALVVGVVSKPWSFEGPIRMRQAENGIELLRAKVDALIIVPNQRLLDIYDRALTLPESFQKANDVLKQGVLGIAGLITNPGLINLDFADVRTIMTNAGSAMMGIGTASGEDRAVDAANDAISNPLLEENIQGATGLIVSVTGGPDMTLHEVNDAINIVRQSADPNANIIFGASIDEARQGEVALTVIATGFKKTILPPLTGGDIIETEIKMTAPPLRKEPELQPAGQRFAFFETSEPALSNANPDDIDVPPFLRNR</sequence>
<keyword evidence="12" id="KW-1185">Reference proteome</keyword>
<feature type="domain" description="Tubulin/FtsZ GTPase" evidence="9">
    <location>
        <begin position="9"/>
        <end position="201"/>
    </location>
</feature>
<dbReference type="Pfam" id="PF00091">
    <property type="entry name" value="Tubulin"/>
    <property type="match status" value="1"/>
</dbReference>